<dbReference type="InterPro" id="IPR006668">
    <property type="entry name" value="Mg_transptr_MgtE_intracell_dom"/>
</dbReference>
<comment type="similarity">
    <text evidence="2">Belongs to the SLC41A transporter family.</text>
</comment>
<keyword evidence="7 8" id="KW-0472">Membrane</keyword>
<keyword evidence="5" id="KW-0460">Magnesium</keyword>
<dbReference type="Gene3D" id="3.10.580.10">
    <property type="entry name" value="CBS-domain"/>
    <property type="match status" value="1"/>
</dbReference>
<sequence length="466" mass="51027">MTVSISLPLAHQTSAAAALYLQVQLAINTHDGQLIFTTLSNAEPTLMPALLRQLTLQERVLTWTFLSKVSPELAANLLDHYSNTEMVQLASALPDNCVNTLFPYLRSSDRRILLNDLPNKQQTKLQQAMPSTWKAAEEASLTYQAYTAAGICKNEVVKLSQHATVSQLSQFLHDDEQHYEYQEWRYVFLHDPDGRYLGGLKLKDVFNLPPDSLLQDYLDASLPVIKPDSDLQALRSQLNNTPHPVLPVVDSRGLQLGVVGFKQLNEALYRQSKQQLLEQSGVFGGDEFRTMPTLKRNIRRLAFLLPSVVLSYAAVSIIAQFESTIAQFALLAAILPLVANLSGAAGNQAVAISIRELAVGTISSKDWLYVLAKEIPIGMVNGVLIGAVLALLSYFTYGEEQLALPLLVAMAYMISSTLAVLIGGALPLLLAKLKLDPAMLSSPLLTTLTDAISFLSVLTLASMILL</sequence>
<feature type="transmembrane region" description="Helical" evidence="8">
    <location>
        <begin position="301"/>
        <end position="319"/>
    </location>
</feature>
<evidence type="ECO:0000256" key="3">
    <source>
        <dbReference type="ARBA" id="ARBA00022448"/>
    </source>
</evidence>
<evidence type="ECO:0000313" key="11">
    <source>
        <dbReference type="EMBL" id="RJG41970.1"/>
    </source>
</evidence>
<dbReference type="RefSeq" id="WP_119911631.1">
    <property type="nucleotide sequence ID" value="NZ_QZCH01000022.1"/>
</dbReference>
<evidence type="ECO:0000256" key="8">
    <source>
        <dbReference type="SAM" id="Phobius"/>
    </source>
</evidence>
<comment type="caution">
    <text evidence="11">The sequence shown here is derived from an EMBL/GenBank/DDBJ whole genome shotgun (WGS) entry which is preliminary data.</text>
</comment>
<dbReference type="Pfam" id="PF01769">
    <property type="entry name" value="MgtE"/>
    <property type="match status" value="1"/>
</dbReference>
<evidence type="ECO:0000256" key="2">
    <source>
        <dbReference type="ARBA" id="ARBA00009749"/>
    </source>
</evidence>
<dbReference type="SUPFAM" id="SSF161093">
    <property type="entry name" value="MgtE membrane domain-like"/>
    <property type="match status" value="1"/>
</dbReference>
<evidence type="ECO:0000256" key="1">
    <source>
        <dbReference type="ARBA" id="ARBA00004141"/>
    </source>
</evidence>
<protein>
    <submittedName>
        <fullName evidence="11">Magnesium transporter</fullName>
    </submittedName>
</protein>
<dbReference type="InterPro" id="IPR038076">
    <property type="entry name" value="MgtE_N_sf"/>
</dbReference>
<dbReference type="Gene3D" id="1.25.60.10">
    <property type="entry name" value="MgtE N-terminal domain-like"/>
    <property type="match status" value="1"/>
</dbReference>
<reference evidence="11 12" key="1">
    <citation type="submission" date="2018-09" db="EMBL/GenBank/DDBJ databases">
        <authorList>
            <person name="Wang F."/>
        </authorList>
    </citation>
    <scope>NUCLEOTIDE SEQUENCE [LARGE SCALE GENOMIC DNA]</scope>
    <source>
        <strain evidence="11 12">PLHSC7-2</strain>
    </source>
</reference>
<evidence type="ECO:0000256" key="5">
    <source>
        <dbReference type="ARBA" id="ARBA00022842"/>
    </source>
</evidence>
<dbReference type="GO" id="GO:0008324">
    <property type="term" value="F:monoatomic cation transmembrane transporter activity"/>
    <property type="evidence" value="ECO:0007669"/>
    <property type="project" value="InterPro"/>
</dbReference>
<feature type="transmembrane region" description="Helical" evidence="8">
    <location>
        <begin position="375"/>
        <end position="397"/>
    </location>
</feature>
<keyword evidence="4 8" id="KW-0812">Transmembrane</keyword>
<dbReference type="SUPFAM" id="SSF54631">
    <property type="entry name" value="CBS-domain pair"/>
    <property type="match status" value="1"/>
</dbReference>
<evidence type="ECO:0000259" key="9">
    <source>
        <dbReference type="Pfam" id="PF01769"/>
    </source>
</evidence>
<dbReference type="AlphaFoldDB" id="A0A418YBX0"/>
<comment type="subcellular location">
    <subcellularLocation>
        <location evidence="1">Membrane</location>
        <topology evidence="1">Multi-pass membrane protein</topology>
    </subcellularLocation>
</comment>
<evidence type="ECO:0000259" key="10">
    <source>
        <dbReference type="Pfam" id="PF03448"/>
    </source>
</evidence>
<feature type="transmembrane region" description="Helical" evidence="8">
    <location>
        <begin position="409"/>
        <end position="431"/>
    </location>
</feature>
<dbReference type="SUPFAM" id="SSF158791">
    <property type="entry name" value="MgtE N-terminal domain-like"/>
    <property type="match status" value="1"/>
</dbReference>
<keyword evidence="6 8" id="KW-1133">Transmembrane helix</keyword>
<dbReference type="InterPro" id="IPR046342">
    <property type="entry name" value="CBS_dom_sf"/>
</dbReference>
<dbReference type="Pfam" id="PF03448">
    <property type="entry name" value="MgtE_N"/>
    <property type="match status" value="1"/>
</dbReference>
<dbReference type="PANTHER" id="PTHR41394:SF5">
    <property type="entry name" value="SLC41A_MGTE INTEGRAL MEMBRANE DOMAIN-CONTAINING PROTEIN"/>
    <property type="match status" value="1"/>
</dbReference>
<dbReference type="OrthoDB" id="9790355at2"/>
<feature type="domain" description="Magnesium transporter MgtE intracellular" evidence="10">
    <location>
        <begin position="49"/>
        <end position="144"/>
    </location>
</feature>
<dbReference type="InterPro" id="IPR036739">
    <property type="entry name" value="SLC41_membr_dom_sf"/>
</dbReference>
<dbReference type="PANTHER" id="PTHR41394">
    <property type="entry name" value="MAGNESIUM TRANSPORTER MGTE"/>
    <property type="match status" value="1"/>
</dbReference>
<proteinExistence type="inferred from homology"/>
<keyword evidence="3" id="KW-0813">Transport</keyword>
<gene>
    <name evidence="11" type="ORF">D1Z90_15145</name>
</gene>
<dbReference type="Proteomes" id="UP000283255">
    <property type="component" value="Unassembled WGS sequence"/>
</dbReference>
<dbReference type="Gene3D" id="1.10.357.20">
    <property type="entry name" value="SLC41 divalent cation transporters, integral membrane domain"/>
    <property type="match status" value="1"/>
</dbReference>
<evidence type="ECO:0000256" key="7">
    <source>
        <dbReference type="ARBA" id="ARBA00023136"/>
    </source>
</evidence>
<keyword evidence="12" id="KW-1185">Reference proteome</keyword>
<accession>A0A418YBX0</accession>
<evidence type="ECO:0000313" key="12">
    <source>
        <dbReference type="Proteomes" id="UP000283255"/>
    </source>
</evidence>
<feature type="transmembrane region" description="Helical" evidence="8">
    <location>
        <begin position="443"/>
        <end position="465"/>
    </location>
</feature>
<name>A0A418YBX0_9GAMM</name>
<evidence type="ECO:0000256" key="4">
    <source>
        <dbReference type="ARBA" id="ARBA00022692"/>
    </source>
</evidence>
<feature type="domain" description="SLC41A/MgtE integral membrane" evidence="9">
    <location>
        <begin position="335"/>
        <end position="459"/>
    </location>
</feature>
<dbReference type="GO" id="GO:0016020">
    <property type="term" value="C:membrane"/>
    <property type="evidence" value="ECO:0007669"/>
    <property type="project" value="UniProtKB-SubCell"/>
</dbReference>
<dbReference type="InterPro" id="IPR006667">
    <property type="entry name" value="SLC41_membr_dom"/>
</dbReference>
<dbReference type="EMBL" id="QZCH01000022">
    <property type="protein sequence ID" value="RJG41970.1"/>
    <property type="molecule type" value="Genomic_DNA"/>
</dbReference>
<organism evidence="11 12">
    <name type="scientific">Motilimonas pumila</name>
    <dbReference type="NCBI Taxonomy" id="2303987"/>
    <lineage>
        <taxon>Bacteria</taxon>
        <taxon>Pseudomonadati</taxon>
        <taxon>Pseudomonadota</taxon>
        <taxon>Gammaproteobacteria</taxon>
        <taxon>Alteromonadales</taxon>
        <taxon>Alteromonadales genera incertae sedis</taxon>
        <taxon>Motilimonas</taxon>
    </lineage>
</organism>
<feature type="transmembrane region" description="Helical" evidence="8">
    <location>
        <begin position="325"/>
        <end position="354"/>
    </location>
</feature>
<evidence type="ECO:0000256" key="6">
    <source>
        <dbReference type="ARBA" id="ARBA00022989"/>
    </source>
</evidence>
<reference evidence="11 12" key="2">
    <citation type="submission" date="2019-01" db="EMBL/GenBank/DDBJ databases">
        <title>Motilimonas pumilus sp. nov., isolated from the gut of sea cucumber (Apostichopus japonicus).</title>
        <authorList>
            <person name="Wang F.-Q."/>
            <person name="Ren L.-H."/>
            <person name="Lin Y.-W."/>
            <person name="Sun G.-H."/>
            <person name="Du Z.-J."/>
            <person name="Zhao J.-X."/>
            <person name="Liu X.-J."/>
            <person name="Liu L.-J."/>
        </authorList>
    </citation>
    <scope>NUCLEOTIDE SEQUENCE [LARGE SCALE GENOMIC DNA]</scope>
    <source>
        <strain evidence="11 12">PLHSC7-2</strain>
    </source>
</reference>